<dbReference type="Gene3D" id="3.30.420.10">
    <property type="entry name" value="Ribonuclease H-like superfamily/Ribonuclease H"/>
    <property type="match status" value="1"/>
</dbReference>
<dbReference type="PANTHER" id="PTHR37984">
    <property type="entry name" value="PROTEIN CBG26694"/>
    <property type="match status" value="1"/>
</dbReference>
<evidence type="ECO:0000313" key="2">
    <source>
        <dbReference type="EMBL" id="OWR47678.1"/>
    </source>
</evidence>
<dbReference type="PROSITE" id="PS50994">
    <property type="entry name" value="INTEGRASE"/>
    <property type="match status" value="1"/>
</dbReference>
<dbReference type="PANTHER" id="PTHR37984:SF5">
    <property type="entry name" value="PROTEIN NYNRIN-LIKE"/>
    <property type="match status" value="1"/>
</dbReference>
<name>A0A212F1R1_DANPL</name>
<dbReference type="GO" id="GO:0015074">
    <property type="term" value="P:DNA integration"/>
    <property type="evidence" value="ECO:0007669"/>
    <property type="project" value="InterPro"/>
</dbReference>
<feature type="domain" description="Integrase catalytic" evidence="1">
    <location>
        <begin position="6"/>
        <end position="148"/>
    </location>
</feature>
<dbReference type="SUPFAM" id="SSF53098">
    <property type="entry name" value="Ribonuclease H-like"/>
    <property type="match status" value="1"/>
</dbReference>
<dbReference type="AlphaFoldDB" id="A0A212F1R1"/>
<protein>
    <submittedName>
        <fullName evidence="2">Retroelement polyprotein</fullName>
    </submittedName>
</protein>
<sequence length="148" mass="16197">MYPIEKKSIPFDTIHMDATGRLAKKRDRGECVVVVIDAYTRYVTLTCATNKTATGVLRALECVVSLFGTPGQIIGDQDAAFEVEFEFCEFRGICQHCTAPGVGRSNGQIERVMAVVRDGLAIIRSCGTKDWKRGLGSLELAIASGWLH</sequence>
<accession>A0A212F1R1</accession>
<dbReference type="InterPro" id="IPR012337">
    <property type="entry name" value="RNaseH-like_sf"/>
</dbReference>
<proteinExistence type="predicted"/>
<dbReference type="InParanoid" id="A0A212F1R1"/>
<dbReference type="KEGG" id="dpl:KGM_200766"/>
<evidence type="ECO:0000313" key="3">
    <source>
        <dbReference type="Proteomes" id="UP000007151"/>
    </source>
</evidence>
<dbReference type="InterPro" id="IPR036397">
    <property type="entry name" value="RNaseH_sf"/>
</dbReference>
<evidence type="ECO:0000259" key="1">
    <source>
        <dbReference type="PROSITE" id="PS50994"/>
    </source>
</evidence>
<dbReference type="InterPro" id="IPR050951">
    <property type="entry name" value="Retrovirus_Pol_polyprotein"/>
</dbReference>
<dbReference type="STRING" id="278856.A0A212F1R1"/>
<dbReference type="InterPro" id="IPR001584">
    <property type="entry name" value="Integrase_cat-core"/>
</dbReference>
<gene>
    <name evidence="2" type="ORF">KGM_200766</name>
</gene>
<reference evidence="2 3" key="1">
    <citation type="journal article" date="2011" name="Cell">
        <title>The monarch butterfly genome yields insights into long-distance migration.</title>
        <authorList>
            <person name="Zhan S."/>
            <person name="Merlin C."/>
            <person name="Boore J.L."/>
            <person name="Reppert S.M."/>
        </authorList>
    </citation>
    <scope>NUCLEOTIDE SEQUENCE [LARGE SCALE GENOMIC DNA]</scope>
    <source>
        <strain evidence="2">F-2</strain>
    </source>
</reference>
<comment type="caution">
    <text evidence="2">The sequence shown here is derived from an EMBL/GenBank/DDBJ whole genome shotgun (WGS) entry which is preliminary data.</text>
</comment>
<dbReference type="Proteomes" id="UP000007151">
    <property type="component" value="Unassembled WGS sequence"/>
</dbReference>
<dbReference type="Pfam" id="PF00665">
    <property type="entry name" value="rve"/>
    <property type="match status" value="1"/>
</dbReference>
<keyword evidence="3" id="KW-1185">Reference proteome</keyword>
<organism evidence="2 3">
    <name type="scientific">Danaus plexippus plexippus</name>
    <dbReference type="NCBI Taxonomy" id="278856"/>
    <lineage>
        <taxon>Eukaryota</taxon>
        <taxon>Metazoa</taxon>
        <taxon>Ecdysozoa</taxon>
        <taxon>Arthropoda</taxon>
        <taxon>Hexapoda</taxon>
        <taxon>Insecta</taxon>
        <taxon>Pterygota</taxon>
        <taxon>Neoptera</taxon>
        <taxon>Endopterygota</taxon>
        <taxon>Lepidoptera</taxon>
        <taxon>Glossata</taxon>
        <taxon>Ditrysia</taxon>
        <taxon>Papilionoidea</taxon>
        <taxon>Nymphalidae</taxon>
        <taxon>Danainae</taxon>
        <taxon>Danaini</taxon>
        <taxon>Danaina</taxon>
        <taxon>Danaus</taxon>
        <taxon>Danaus</taxon>
    </lineage>
</organism>
<dbReference type="EMBL" id="AGBW02010826">
    <property type="protein sequence ID" value="OWR47678.1"/>
    <property type="molecule type" value="Genomic_DNA"/>
</dbReference>
<dbReference type="GO" id="GO:0003676">
    <property type="term" value="F:nucleic acid binding"/>
    <property type="evidence" value="ECO:0007669"/>
    <property type="project" value="InterPro"/>
</dbReference>